<organism evidence="2 3">
    <name type="scientific">Parelaphostrongylus tenuis</name>
    <name type="common">Meningeal worm</name>
    <dbReference type="NCBI Taxonomy" id="148309"/>
    <lineage>
        <taxon>Eukaryota</taxon>
        <taxon>Metazoa</taxon>
        <taxon>Ecdysozoa</taxon>
        <taxon>Nematoda</taxon>
        <taxon>Chromadorea</taxon>
        <taxon>Rhabditida</taxon>
        <taxon>Rhabditina</taxon>
        <taxon>Rhabditomorpha</taxon>
        <taxon>Strongyloidea</taxon>
        <taxon>Metastrongylidae</taxon>
        <taxon>Parelaphostrongylus</taxon>
    </lineage>
</organism>
<dbReference type="EMBL" id="JAHQIW010005742">
    <property type="protein sequence ID" value="KAJ1366982.1"/>
    <property type="molecule type" value="Genomic_DNA"/>
</dbReference>
<feature type="region of interest" description="Disordered" evidence="1">
    <location>
        <begin position="55"/>
        <end position="83"/>
    </location>
</feature>
<dbReference type="AlphaFoldDB" id="A0AAD5WE86"/>
<dbReference type="Proteomes" id="UP001196413">
    <property type="component" value="Unassembled WGS sequence"/>
</dbReference>
<evidence type="ECO:0000256" key="1">
    <source>
        <dbReference type="SAM" id="MobiDB-lite"/>
    </source>
</evidence>
<reference evidence="2" key="1">
    <citation type="submission" date="2021-06" db="EMBL/GenBank/DDBJ databases">
        <title>Parelaphostrongylus tenuis whole genome reference sequence.</title>
        <authorList>
            <person name="Garwood T.J."/>
            <person name="Larsen P.A."/>
            <person name="Fountain-Jones N.M."/>
            <person name="Garbe J.R."/>
            <person name="Macchietto M.G."/>
            <person name="Kania S.A."/>
            <person name="Gerhold R.W."/>
            <person name="Richards J.E."/>
            <person name="Wolf T.M."/>
        </authorList>
    </citation>
    <scope>NUCLEOTIDE SEQUENCE</scope>
    <source>
        <strain evidence="2">MNPRO001-30</strain>
        <tissue evidence="2">Meninges</tissue>
    </source>
</reference>
<name>A0AAD5WE86_PARTN</name>
<proteinExistence type="predicted"/>
<evidence type="ECO:0000313" key="3">
    <source>
        <dbReference type="Proteomes" id="UP001196413"/>
    </source>
</evidence>
<accession>A0AAD5WE86</accession>
<comment type="caution">
    <text evidence="2">The sequence shown here is derived from an EMBL/GenBank/DDBJ whole genome shotgun (WGS) entry which is preliminary data.</text>
</comment>
<evidence type="ECO:0000313" key="2">
    <source>
        <dbReference type="EMBL" id="KAJ1366982.1"/>
    </source>
</evidence>
<keyword evidence="3" id="KW-1185">Reference proteome</keyword>
<gene>
    <name evidence="2" type="ORF">KIN20_027809</name>
</gene>
<protein>
    <submittedName>
        <fullName evidence="2">Uncharacterized protein</fullName>
    </submittedName>
</protein>
<sequence length="108" mass="12213">MDPGDRANFRDDFIMDGLLQEDSSTSRRGSSDRIFSGITSQKKVLKMQVHEIMKHGSLKKNGTPYAVDDAPQSSECDKRKKQTERVYRKRLVKTCSTGKGEEIDGETQ</sequence>